<evidence type="ECO:0000256" key="1">
    <source>
        <dbReference type="ARBA" id="ARBA00022723"/>
    </source>
</evidence>
<dbReference type="GO" id="GO:0006351">
    <property type="term" value="P:DNA-templated transcription"/>
    <property type="evidence" value="ECO:0007669"/>
    <property type="project" value="InterPro"/>
</dbReference>
<reference evidence="9 10" key="1">
    <citation type="journal article" date="2019" name="Sci. Rep.">
        <title>Comparative genomics of chytrid fungi reveal insights into the obligate biotrophic and pathogenic lifestyle of Synchytrium endobioticum.</title>
        <authorList>
            <person name="van de Vossenberg B.T.L.H."/>
            <person name="Warris S."/>
            <person name="Nguyen H.D.T."/>
            <person name="van Gent-Pelzer M.P.E."/>
            <person name="Joly D.L."/>
            <person name="van de Geest H.C."/>
            <person name="Bonants P.J.M."/>
            <person name="Smith D.S."/>
            <person name="Levesque C.A."/>
            <person name="van der Lee T.A.J."/>
        </authorList>
    </citation>
    <scope>NUCLEOTIDE SEQUENCE [LARGE SCALE GENOMIC DNA]</scope>
    <source>
        <strain evidence="9 10">CBS 675.73</strain>
    </source>
</reference>
<dbReference type="PROSITE" id="PS51133">
    <property type="entry name" value="ZF_TFIIS_2"/>
    <property type="match status" value="1"/>
</dbReference>
<dbReference type="PANTHER" id="PTHR11477:SF0">
    <property type="entry name" value="IP08861P-RELATED"/>
    <property type="match status" value="1"/>
</dbReference>
<dbReference type="PIRSF" id="PIRSF006704">
    <property type="entry name" value="TF_IIS"/>
    <property type="match status" value="1"/>
</dbReference>
<proteinExistence type="predicted"/>
<name>A0A507FSK3_9FUNG</name>
<feature type="domain" description="TFIIS-type" evidence="7">
    <location>
        <begin position="279"/>
        <end position="319"/>
    </location>
</feature>
<dbReference type="InterPro" id="IPR035100">
    <property type="entry name" value="TF_IIS-typ"/>
</dbReference>
<keyword evidence="10" id="KW-1185">Reference proteome</keyword>
<evidence type="ECO:0000256" key="5">
    <source>
        <dbReference type="PROSITE-ProRule" id="PRU00472"/>
    </source>
</evidence>
<comment type="caution">
    <text evidence="9">The sequence shown here is derived from an EMBL/GenBank/DDBJ whole genome shotgun (WGS) entry which is preliminary data.</text>
</comment>
<dbReference type="Pfam" id="PF01096">
    <property type="entry name" value="Zn_ribbon_TFIIS"/>
    <property type="match status" value="1"/>
</dbReference>
<dbReference type="Gene3D" id="1.10.472.30">
    <property type="entry name" value="Transcription elongation factor S-II, central domain"/>
    <property type="match status" value="1"/>
</dbReference>
<dbReference type="InterPro" id="IPR035441">
    <property type="entry name" value="TFIIS/LEDGF_dom_sf"/>
</dbReference>
<dbReference type="InterPro" id="IPR001222">
    <property type="entry name" value="Znf_TFIIS"/>
</dbReference>
<dbReference type="STRING" id="246404.A0A507FSK3"/>
<dbReference type="PANTHER" id="PTHR11477">
    <property type="entry name" value="TRANSCRIPTION FACTOR S-II ZINC FINGER DOMAIN-CONTAINING PROTEIN"/>
    <property type="match status" value="1"/>
</dbReference>
<keyword evidence="4" id="KW-0539">Nucleus</keyword>
<dbReference type="GO" id="GO:0005634">
    <property type="term" value="C:nucleus"/>
    <property type="evidence" value="ECO:0007669"/>
    <property type="project" value="TreeGrafter"/>
</dbReference>
<evidence type="ECO:0000313" key="10">
    <source>
        <dbReference type="Proteomes" id="UP000320333"/>
    </source>
</evidence>
<feature type="domain" description="TFIIS central" evidence="8">
    <location>
        <begin position="161"/>
        <end position="276"/>
    </location>
</feature>
<dbReference type="OrthoDB" id="44867at2759"/>
<evidence type="ECO:0000256" key="3">
    <source>
        <dbReference type="ARBA" id="ARBA00022833"/>
    </source>
</evidence>
<dbReference type="Gene3D" id="2.20.25.10">
    <property type="match status" value="1"/>
</dbReference>
<dbReference type="InterPro" id="IPR017923">
    <property type="entry name" value="TFIIS_N"/>
</dbReference>
<evidence type="ECO:0008006" key="11">
    <source>
        <dbReference type="Google" id="ProtNLM"/>
    </source>
</evidence>
<dbReference type="Pfam" id="PF07500">
    <property type="entry name" value="TFIIS_M"/>
    <property type="match status" value="1"/>
</dbReference>
<evidence type="ECO:0000259" key="8">
    <source>
        <dbReference type="PROSITE" id="PS51321"/>
    </source>
</evidence>
<dbReference type="PROSITE" id="PS51321">
    <property type="entry name" value="TFIIS_CENTRAL"/>
    <property type="match status" value="1"/>
</dbReference>
<dbReference type="InterPro" id="IPR036575">
    <property type="entry name" value="TFIIS_cen_dom_sf"/>
</dbReference>
<dbReference type="Proteomes" id="UP000320333">
    <property type="component" value="Unassembled WGS sequence"/>
</dbReference>
<sequence>MKENEIVELRRRIELAVKESNDEFDAWTPTAETLKTTRIGMFVNTLRKNAAASEKVRAKANTLTRAWTRAVTAATSTTATPPLHRNLSTSSVSSTTGTGATPVHAHPLIRTSSLHQEQSHQQSPASVTAASATSVSSPVEISFDPAFDASVAVKDSLGDKARDKTVELFSAALGTGIMTVDPKLLLWKARQIEDGLCREFNGVTDRYKSQFRTLLSNIKNVDNLRLRADILGGKMDPRKMATMSAEDLMSESVKIAKERAEREISHWASTAKSVEAVTDEFKCGKCGKRKSTYYQKQTRSADEPMTTFVTCQNCGNKWKFC</sequence>
<dbReference type="SUPFAM" id="SSF57783">
    <property type="entry name" value="Zinc beta-ribbon"/>
    <property type="match status" value="1"/>
</dbReference>
<dbReference type="GO" id="GO:0008270">
    <property type="term" value="F:zinc ion binding"/>
    <property type="evidence" value="ECO:0007669"/>
    <property type="project" value="UniProtKB-KW"/>
</dbReference>
<keyword evidence="1" id="KW-0479">Metal-binding</keyword>
<feature type="compositionally biased region" description="Low complexity" evidence="6">
    <location>
        <begin position="88"/>
        <end position="101"/>
    </location>
</feature>
<dbReference type="SUPFAM" id="SSF47676">
    <property type="entry name" value="Conserved domain common to transcription factors TFIIS, elongin A, CRSP70"/>
    <property type="match status" value="1"/>
</dbReference>
<keyword evidence="3" id="KW-0862">Zinc</keyword>
<evidence type="ECO:0000256" key="2">
    <source>
        <dbReference type="ARBA" id="ARBA00022771"/>
    </source>
</evidence>
<dbReference type="AlphaFoldDB" id="A0A507FSK3"/>
<dbReference type="Pfam" id="PF08711">
    <property type="entry name" value="Med26"/>
    <property type="match status" value="1"/>
</dbReference>
<dbReference type="SMART" id="SM00510">
    <property type="entry name" value="TFS2M"/>
    <property type="match status" value="1"/>
</dbReference>
<dbReference type="SMART" id="SM00440">
    <property type="entry name" value="ZnF_C2C2"/>
    <property type="match status" value="1"/>
</dbReference>
<protein>
    <recommendedName>
        <fullName evidence="11">Transcription elongation factor S-II</fullName>
    </recommendedName>
</protein>
<evidence type="ECO:0000313" key="9">
    <source>
        <dbReference type="EMBL" id="TPX78176.1"/>
    </source>
</evidence>
<dbReference type="InterPro" id="IPR003618">
    <property type="entry name" value="TFIIS_cen_dom"/>
</dbReference>
<evidence type="ECO:0000256" key="6">
    <source>
        <dbReference type="SAM" id="MobiDB-lite"/>
    </source>
</evidence>
<organism evidence="9 10">
    <name type="scientific">Chytriomyces confervae</name>
    <dbReference type="NCBI Taxonomy" id="246404"/>
    <lineage>
        <taxon>Eukaryota</taxon>
        <taxon>Fungi</taxon>
        <taxon>Fungi incertae sedis</taxon>
        <taxon>Chytridiomycota</taxon>
        <taxon>Chytridiomycota incertae sedis</taxon>
        <taxon>Chytridiomycetes</taxon>
        <taxon>Chytridiales</taxon>
        <taxon>Chytriomycetaceae</taxon>
        <taxon>Chytriomyces</taxon>
    </lineage>
</organism>
<dbReference type="CDD" id="cd13749">
    <property type="entry name" value="Zn-ribbon_TFIIS"/>
    <property type="match status" value="1"/>
</dbReference>
<dbReference type="Gene3D" id="1.20.930.10">
    <property type="entry name" value="Conserved domain common to transcription factors TFIIS, elongin A, CRSP70"/>
    <property type="match status" value="1"/>
</dbReference>
<dbReference type="EMBL" id="QEAP01000007">
    <property type="protein sequence ID" value="TPX78176.1"/>
    <property type="molecule type" value="Genomic_DNA"/>
</dbReference>
<evidence type="ECO:0000259" key="7">
    <source>
        <dbReference type="PROSITE" id="PS51133"/>
    </source>
</evidence>
<evidence type="ECO:0000256" key="4">
    <source>
        <dbReference type="ARBA" id="ARBA00023242"/>
    </source>
</evidence>
<accession>A0A507FSK3</accession>
<dbReference type="GO" id="GO:0003676">
    <property type="term" value="F:nucleic acid binding"/>
    <property type="evidence" value="ECO:0007669"/>
    <property type="project" value="InterPro"/>
</dbReference>
<keyword evidence="2 5" id="KW-0863">Zinc-finger</keyword>
<dbReference type="SUPFAM" id="SSF46942">
    <property type="entry name" value="Elongation factor TFIIS domain 2"/>
    <property type="match status" value="1"/>
</dbReference>
<feature type="region of interest" description="Disordered" evidence="6">
    <location>
        <begin position="74"/>
        <end position="104"/>
    </location>
</feature>
<gene>
    <name evidence="9" type="ORF">CcCBS67573_g00560</name>
</gene>